<protein>
    <submittedName>
        <fullName evidence="3">Putative membrane protein</fullName>
    </submittedName>
</protein>
<comment type="caution">
    <text evidence="3">The sequence shown here is derived from an EMBL/GenBank/DDBJ whole genome shotgun (WGS) entry which is preliminary data.</text>
</comment>
<feature type="region of interest" description="Disordered" evidence="1">
    <location>
        <begin position="334"/>
        <end position="370"/>
    </location>
</feature>
<feature type="transmembrane region" description="Helical" evidence="2">
    <location>
        <begin position="92"/>
        <end position="112"/>
    </location>
</feature>
<keyword evidence="2" id="KW-1133">Transmembrane helix</keyword>
<sequence>MSVKHARSTAGERRSGPIGYGVDVVRGALIGTAETVPGVSGGTIALMTGVYETVLTSAGHLLSGVRIAVSDIVRGRGVDRARPDLSRVAWKVLIPLAIGMVAALLVMSHFMEQWVDEYPVQMRALFFGLVLASLWVPASMAAQARSPRHDRDGWHLGDYGVALVSAVGAAIIVSLPPSHVEATPVVIVVAAAIAVSALVLPGLSGSFLLLTFGLYEPTLAAVNDRDLGYLGLFAVGALIGLASIVKLLQWLLENRRRVTLVVLTGIMAGSLRALWPWQDDDRGLLAPGDHLGISVVLFLVGFGVVAAGIVLERRITGEPIGEALDPTLEHAATHEHATGAESARVEGGPGSGGVAQGPGEAGRRPGDENL</sequence>
<keyword evidence="2" id="KW-0812">Transmembrane</keyword>
<dbReference type="Proteomes" id="UP000231693">
    <property type="component" value="Unassembled WGS sequence"/>
</dbReference>
<gene>
    <name evidence="3" type="ORF">CLV28_1222</name>
</gene>
<feature type="compositionally biased region" description="Gly residues" evidence="1">
    <location>
        <begin position="347"/>
        <end position="360"/>
    </location>
</feature>
<evidence type="ECO:0000313" key="4">
    <source>
        <dbReference type="Proteomes" id="UP000231693"/>
    </source>
</evidence>
<feature type="transmembrane region" description="Helical" evidence="2">
    <location>
        <begin position="124"/>
        <end position="144"/>
    </location>
</feature>
<feature type="compositionally biased region" description="Basic and acidic residues" evidence="1">
    <location>
        <begin position="361"/>
        <end position="370"/>
    </location>
</feature>
<dbReference type="AlphaFoldDB" id="A0A2M9CPC8"/>
<dbReference type="PANTHER" id="PTHR37308:SF1">
    <property type="entry name" value="POLYPRENYL-PHOSPHATE TRANSPORTER"/>
    <property type="match status" value="1"/>
</dbReference>
<feature type="transmembrane region" description="Helical" evidence="2">
    <location>
        <begin position="260"/>
        <end position="278"/>
    </location>
</feature>
<evidence type="ECO:0000256" key="2">
    <source>
        <dbReference type="SAM" id="Phobius"/>
    </source>
</evidence>
<dbReference type="PANTHER" id="PTHR37308">
    <property type="entry name" value="INTEGRAL MEMBRANE PROTEIN"/>
    <property type="match status" value="1"/>
</dbReference>
<dbReference type="InterPro" id="IPR007163">
    <property type="entry name" value="VCA0040-like"/>
</dbReference>
<reference evidence="3 4" key="1">
    <citation type="submission" date="2017-11" db="EMBL/GenBank/DDBJ databases">
        <title>Genomic Encyclopedia of Archaeal and Bacterial Type Strains, Phase II (KMG-II): From Individual Species to Whole Genera.</title>
        <authorList>
            <person name="Goeker M."/>
        </authorList>
    </citation>
    <scope>NUCLEOTIDE SEQUENCE [LARGE SCALE GENOMIC DNA]</scope>
    <source>
        <strain evidence="3 4">DSM 25478</strain>
    </source>
</reference>
<keyword evidence="4" id="KW-1185">Reference proteome</keyword>
<dbReference type="EMBL" id="PGFE01000002">
    <property type="protein sequence ID" value="PJJ73744.1"/>
    <property type="molecule type" value="Genomic_DNA"/>
</dbReference>
<evidence type="ECO:0000256" key="1">
    <source>
        <dbReference type="SAM" id="MobiDB-lite"/>
    </source>
</evidence>
<evidence type="ECO:0000313" key="3">
    <source>
        <dbReference type="EMBL" id="PJJ73744.1"/>
    </source>
</evidence>
<organism evidence="3 4">
    <name type="scientific">Sediminihabitans luteus</name>
    <dbReference type="NCBI Taxonomy" id="1138585"/>
    <lineage>
        <taxon>Bacteria</taxon>
        <taxon>Bacillati</taxon>
        <taxon>Actinomycetota</taxon>
        <taxon>Actinomycetes</taxon>
        <taxon>Micrococcales</taxon>
        <taxon>Cellulomonadaceae</taxon>
        <taxon>Sediminihabitans</taxon>
    </lineage>
</organism>
<name>A0A2M9CPC8_9CELL</name>
<feature type="transmembrane region" description="Helical" evidence="2">
    <location>
        <begin position="187"/>
        <end position="215"/>
    </location>
</feature>
<feature type="transmembrane region" description="Helical" evidence="2">
    <location>
        <begin position="290"/>
        <end position="311"/>
    </location>
</feature>
<dbReference type="Pfam" id="PF04018">
    <property type="entry name" value="VCA0040-like"/>
    <property type="match status" value="1"/>
</dbReference>
<dbReference type="RefSeq" id="WP_239073377.1">
    <property type="nucleotide sequence ID" value="NZ_BOOX01000019.1"/>
</dbReference>
<keyword evidence="2" id="KW-0472">Membrane</keyword>
<proteinExistence type="predicted"/>
<accession>A0A2M9CPC8</accession>
<feature type="transmembrane region" description="Helical" evidence="2">
    <location>
        <begin position="227"/>
        <end position="248"/>
    </location>
</feature>